<gene>
    <name evidence="2" type="ORF">GCM10010246_03370</name>
</gene>
<comment type="caution">
    <text evidence="2">The sequence shown here is derived from an EMBL/GenBank/DDBJ whole genome shotgun (WGS) entry which is preliminary data.</text>
</comment>
<organism evidence="2 3">
    <name type="scientific">Streptomyces cuspidosporus</name>
    <dbReference type="NCBI Taxonomy" id="66882"/>
    <lineage>
        <taxon>Bacteria</taxon>
        <taxon>Bacillati</taxon>
        <taxon>Actinomycetota</taxon>
        <taxon>Actinomycetes</taxon>
        <taxon>Kitasatosporales</taxon>
        <taxon>Streptomycetaceae</taxon>
        <taxon>Streptomyces</taxon>
    </lineage>
</organism>
<name>A0ABN3FA74_9ACTN</name>
<proteinExistence type="predicted"/>
<dbReference type="EMBL" id="BAAASD010000001">
    <property type="protein sequence ID" value="GAA2325496.1"/>
    <property type="molecule type" value="Genomic_DNA"/>
</dbReference>
<protein>
    <submittedName>
        <fullName evidence="2">Uncharacterized protein</fullName>
    </submittedName>
</protein>
<sequence>MTEQHTSGPISATGFEQLRASPSPGKQNELEERQSALVMPDSEDDGAPPNRTTVNLAPVTAVAGLRRVLGRIPPPERSDATSGVASASG</sequence>
<feature type="compositionally biased region" description="Polar residues" evidence="1">
    <location>
        <begin position="1"/>
        <end position="10"/>
    </location>
</feature>
<keyword evidence="3" id="KW-1185">Reference proteome</keyword>
<dbReference type="InterPro" id="IPR045684">
    <property type="entry name" value="DUF6191"/>
</dbReference>
<feature type="region of interest" description="Disordered" evidence="1">
    <location>
        <begin position="1"/>
        <end position="89"/>
    </location>
</feature>
<evidence type="ECO:0000313" key="2">
    <source>
        <dbReference type="EMBL" id="GAA2325496.1"/>
    </source>
</evidence>
<reference evidence="2 3" key="1">
    <citation type="journal article" date="2019" name="Int. J. Syst. Evol. Microbiol.">
        <title>The Global Catalogue of Microorganisms (GCM) 10K type strain sequencing project: providing services to taxonomists for standard genome sequencing and annotation.</title>
        <authorList>
            <consortium name="The Broad Institute Genomics Platform"/>
            <consortium name="The Broad Institute Genome Sequencing Center for Infectious Disease"/>
            <person name="Wu L."/>
            <person name="Ma J."/>
        </authorList>
    </citation>
    <scope>NUCLEOTIDE SEQUENCE [LARGE SCALE GENOMIC DNA]</scope>
    <source>
        <strain evidence="2 3">JCM 4316</strain>
    </source>
</reference>
<dbReference type="RefSeq" id="WP_428836829.1">
    <property type="nucleotide sequence ID" value="NZ_BAAASD010000001.1"/>
</dbReference>
<dbReference type="Pfam" id="PF19690">
    <property type="entry name" value="DUF6191"/>
    <property type="match status" value="1"/>
</dbReference>
<accession>A0ABN3FA74</accession>
<evidence type="ECO:0000313" key="3">
    <source>
        <dbReference type="Proteomes" id="UP001500253"/>
    </source>
</evidence>
<evidence type="ECO:0000256" key="1">
    <source>
        <dbReference type="SAM" id="MobiDB-lite"/>
    </source>
</evidence>
<dbReference type="Proteomes" id="UP001500253">
    <property type="component" value="Unassembled WGS sequence"/>
</dbReference>
<feature type="compositionally biased region" description="Polar residues" evidence="1">
    <location>
        <begin position="80"/>
        <end position="89"/>
    </location>
</feature>